<feature type="transmembrane region" description="Helical" evidence="2">
    <location>
        <begin position="30"/>
        <end position="49"/>
    </location>
</feature>
<evidence type="ECO:0000256" key="1">
    <source>
        <dbReference type="SAM" id="MobiDB-lite"/>
    </source>
</evidence>
<comment type="caution">
    <text evidence="4">The sequence shown here is derived from an EMBL/GenBank/DDBJ whole genome shotgun (WGS) entry which is preliminary data.</text>
</comment>
<dbReference type="RefSeq" id="WP_271314217.1">
    <property type="nucleotide sequence ID" value="NZ_JAAGKO020000063.1"/>
</dbReference>
<keyword evidence="2" id="KW-1133">Transmembrane helix</keyword>
<evidence type="ECO:0000256" key="2">
    <source>
        <dbReference type="SAM" id="Phobius"/>
    </source>
</evidence>
<dbReference type="Proteomes" id="UP001156398">
    <property type="component" value="Unassembled WGS sequence"/>
</dbReference>
<accession>A0AA90H8Y2</accession>
<name>A0AA90H8Y2_9ACTN</name>
<evidence type="ECO:0000313" key="3">
    <source>
        <dbReference type="EMBL" id="MDI5966889.1"/>
    </source>
</evidence>
<proteinExistence type="predicted"/>
<dbReference type="AlphaFoldDB" id="A0AA90H8Y2"/>
<evidence type="ECO:0000313" key="5">
    <source>
        <dbReference type="Proteomes" id="UP001156398"/>
    </source>
</evidence>
<keyword evidence="5" id="KW-1185">Reference proteome</keyword>
<keyword evidence="2" id="KW-0812">Transmembrane</keyword>
<keyword evidence="2" id="KW-0472">Membrane</keyword>
<gene>
    <name evidence="3" type="ORF">POF43_029860</name>
    <name evidence="4" type="ORF">POF50_012260</name>
</gene>
<dbReference type="EMBL" id="JABXJJ020000013">
    <property type="protein sequence ID" value="MDI5970102.1"/>
    <property type="molecule type" value="Genomic_DNA"/>
</dbReference>
<evidence type="ECO:0000313" key="4">
    <source>
        <dbReference type="EMBL" id="MDI5970102.1"/>
    </source>
</evidence>
<organism evidence="4">
    <name type="scientific">Streptantibioticus silvisoli</name>
    <dbReference type="NCBI Taxonomy" id="2705255"/>
    <lineage>
        <taxon>Bacteria</taxon>
        <taxon>Bacillati</taxon>
        <taxon>Actinomycetota</taxon>
        <taxon>Actinomycetes</taxon>
        <taxon>Kitasatosporales</taxon>
        <taxon>Streptomycetaceae</taxon>
        <taxon>Streptantibioticus</taxon>
    </lineage>
</organism>
<sequence length="89" mass="9276">MADVNAFLATAAAHPALVHLADVDDNKVTPGLLGFVVFAALGAAVWLLMKSMNKQFKKVNFEVEPDEPKATAAAGARRDADEPSGPAGE</sequence>
<dbReference type="EMBL" id="JAAGKO020000063">
    <property type="protein sequence ID" value="MDI5966889.1"/>
    <property type="molecule type" value="Genomic_DNA"/>
</dbReference>
<protein>
    <submittedName>
        <fullName evidence="4">Uncharacterized protein</fullName>
    </submittedName>
</protein>
<feature type="region of interest" description="Disordered" evidence="1">
    <location>
        <begin position="66"/>
        <end position="89"/>
    </location>
</feature>
<reference evidence="4 5" key="1">
    <citation type="submission" date="2023-05" db="EMBL/GenBank/DDBJ databases">
        <title>Streptantibioticus silvisoli sp. nov., acidotolerant actinomycetes 1 from pine litter.</title>
        <authorList>
            <person name="Swiecimska M."/>
            <person name="Golinska P."/>
            <person name="Sangal V."/>
            <person name="Wachnowicz B."/>
            <person name="Goodfellow M."/>
        </authorList>
    </citation>
    <scope>NUCLEOTIDE SEQUENCE</scope>
    <source>
        <strain evidence="4">SL13</strain>
        <strain evidence="3 5">SL54</strain>
    </source>
</reference>